<dbReference type="Gene3D" id="2.120.10.30">
    <property type="entry name" value="TolB, C-terminal domain"/>
    <property type="match status" value="3"/>
</dbReference>
<reference evidence="9" key="1">
    <citation type="submission" date="2009-08" db="EMBL/GenBank/DDBJ databases">
        <title>Annotation of Salpingoeca rosetta.</title>
        <authorList>
            <consortium name="The Broad Institute Genome Sequencing Platform"/>
            <person name="Russ C."/>
            <person name="Cuomo C."/>
            <person name="Burger G."/>
            <person name="Gray M.W."/>
            <person name="Holland P.W.H."/>
            <person name="King N."/>
            <person name="Lang F.B.F."/>
            <person name="Roger A.J."/>
            <person name="Ruiz-Trillo I."/>
            <person name="Young S.K."/>
            <person name="Zeng Q."/>
            <person name="Gargeya S."/>
            <person name="Alvarado L."/>
            <person name="Berlin A."/>
            <person name="Chapman S.B."/>
            <person name="Chen Z."/>
            <person name="Freedman E."/>
            <person name="Gellesch M."/>
            <person name="Goldberg J."/>
            <person name="Griggs A."/>
            <person name="Gujja S."/>
            <person name="Heilman E."/>
            <person name="Heiman D."/>
            <person name="Howarth C."/>
            <person name="Mehta T."/>
            <person name="Neiman D."/>
            <person name="Pearson M."/>
            <person name="Roberts A."/>
            <person name="Saif S."/>
            <person name="Shea T."/>
            <person name="Shenoy N."/>
            <person name="Sisk P."/>
            <person name="Stolte C."/>
            <person name="Sykes S."/>
            <person name="White J."/>
            <person name="Yandava C."/>
            <person name="Haas B."/>
            <person name="Nusbaum C."/>
            <person name="Birren B."/>
        </authorList>
    </citation>
    <scope>NUCLEOTIDE SEQUENCE [LARGE SCALE GENOMIC DNA]</scope>
    <source>
        <strain evidence="9">ATCC 50818</strain>
    </source>
</reference>
<protein>
    <recommendedName>
        <fullName evidence="8">Sushi domain-containing protein</fullName>
    </recommendedName>
</protein>
<dbReference type="GeneID" id="16068360"/>
<dbReference type="Pfam" id="PF01436">
    <property type="entry name" value="NHL"/>
    <property type="match status" value="1"/>
</dbReference>
<keyword evidence="4" id="KW-0677">Repeat</keyword>
<dbReference type="STRING" id="946362.F2USP4"/>
<proteinExistence type="inferred from homology"/>
<feature type="domain" description="Sushi" evidence="8">
    <location>
        <begin position="427"/>
        <end position="485"/>
    </location>
</feature>
<evidence type="ECO:0000256" key="5">
    <source>
        <dbReference type="ARBA" id="ARBA00023157"/>
    </source>
</evidence>
<evidence type="ECO:0000313" key="9">
    <source>
        <dbReference type="EMBL" id="EGD81153.1"/>
    </source>
</evidence>
<dbReference type="Proteomes" id="UP000007799">
    <property type="component" value="Unassembled WGS sequence"/>
</dbReference>
<dbReference type="InterPro" id="IPR011042">
    <property type="entry name" value="6-blade_b-propeller_TolB-like"/>
</dbReference>
<dbReference type="RefSeq" id="XP_004987838.1">
    <property type="nucleotide sequence ID" value="XM_004987781.1"/>
</dbReference>
<dbReference type="SUPFAM" id="SSF57535">
    <property type="entry name" value="Complement control module/SCR domain"/>
    <property type="match status" value="7"/>
</dbReference>
<keyword evidence="7" id="KW-0732">Signal</keyword>
<dbReference type="InterPro" id="IPR001258">
    <property type="entry name" value="NHL_repeat"/>
</dbReference>
<evidence type="ECO:0000256" key="3">
    <source>
        <dbReference type="ARBA" id="ARBA00022525"/>
    </source>
</evidence>
<evidence type="ECO:0000256" key="7">
    <source>
        <dbReference type="SAM" id="SignalP"/>
    </source>
</evidence>
<dbReference type="Pfam" id="PF00084">
    <property type="entry name" value="Sushi"/>
    <property type="match status" value="1"/>
</dbReference>
<dbReference type="SMART" id="SM00032">
    <property type="entry name" value="CCP"/>
    <property type="match status" value="7"/>
</dbReference>
<feature type="domain" description="Sushi" evidence="8">
    <location>
        <begin position="367"/>
        <end position="426"/>
    </location>
</feature>
<dbReference type="SUPFAM" id="SSF101898">
    <property type="entry name" value="NHL repeat"/>
    <property type="match status" value="1"/>
</dbReference>
<dbReference type="Pfam" id="PF14704">
    <property type="entry name" value="DERM"/>
    <property type="match status" value="3"/>
</dbReference>
<dbReference type="GO" id="GO:0031012">
    <property type="term" value="C:extracellular matrix"/>
    <property type="evidence" value="ECO:0007669"/>
    <property type="project" value="TreeGrafter"/>
</dbReference>
<dbReference type="GO" id="GO:0005615">
    <property type="term" value="C:extracellular space"/>
    <property type="evidence" value="ECO:0007669"/>
    <property type="project" value="TreeGrafter"/>
</dbReference>
<dbReference type="InterPro" id="IPR035976">
    <property type="entry name" value="Sushi/SCR/CCP_sf"/>
</dbReference>
<evidence type="ECO:0000259" key="8">
    <source>
        <dbReference type="PROSITE" id="PS50923"/>
    </source>
</evidence>
<feature type="domain" description="Sushi" evidence="8">
    <location>
        <begin position="918"/>
        <end position="981"/>
    </location>
</feature>
<dbReference type="KEGG" id="sre:PTSG_13151"/>
<comment type="subcellular location">
    <subcellularLocation>
        <location evidence="1">Secreted</location>
    </subcellularLocation>
</comment>
<feature type="domain" description="Sushi" evidence="8">
    <location>
        <begin position="681"/>
        <end position="744"/>
    </location>
</feature>
<evidence type="ECO:0000256" key="2">
    <source>
        <dbReference type="ARBA" id="ARBA00008712"/>
    </source>
</evidence>
<dbReference type="InterPro" id="IPR000436">
    <property type="entry name" value="Sushi_SCR_CCP_dom"/>
</dbReference>
<sequence length="1551" mass="165665">MMRMGGHLVVALLLLASVTPAQAYVNCFDCYFKYTCSSRRALYSLASYHSNNREDRRWAFGCSSAGVGTTSSTSSSGALDYNQYDRPVSFTCPTNYYLTTLESTHSNNKEDRVWRFECRRIANAYLRGCSTTGYLNNFDQPLSFTASNDRIITGLHSYHHNHYEDRRWRVTTCKVECDLNGNYVTRGDRYCNTISETTLSQGSYVNNFHDPFYVSCPGSTGMYEVHSYHNNYREDRRWRYYCGSIGGPTAGTKTGWSSADYSLLNHHHYFSCPDNAYMRGMKTVFVADANDRVFSYQCQYITSATLTNCYTQNYRNTYDNPLSYNPGSNRVLTGNSPTRDRAFNIRSCQVSCATNYVSDGSRGCVFKPCPALSLSYGSLSGDCQGYPGDVCSYSSCNEGYVLSSTGVTRTCQDSGSWTNSAATCQRVTCGSLSLSHGTLSGSCSGDYGETCTFSRCDDGYAPTSGSTSRTCGYNGWSGSAIRCEPVSCPSLSISNGATSGSCNGDYGDSCTLRCNVGYALTHSDTSITRTCTQSQVDGNAAWTGSDVACTPIDCGSLSLSNGQLAGGCSGSYGDACTYDSCNTNYELSEDGDATRVCQQDGNDGVWTGTAKTCERIKCPTLTVANGAVSGDCDGLSVGDECTVSSCDSGYWFSDSGSRTVTCTEVNGERMWSGSLNTCEAVTCMALSLNHGSVSGSCSGTVGDQCTYSGCDDGFLLSSEGTTTRTCTQNEDTASWSGDAKSCFELLEGASGETFTLSCASGQGFVGVTSDAQNSAVGDRRDWGFACDDVGSNDANRVWSMHEEINSARGSFDFTCPYDSYYISGVTTSYLDSPNDRLWGFQCSLIFGATLGNCQLSSSYSASTFNFDYTVPTGHVLVGVKSSYSTSSGARSFQFRTCEVQCRTGQEYFSTGGAECQRVGCGALTLENGAVSGSCDGNIGDQCDYEQCNGGYTLSESGSSQRECVVVNDKPQWSGQAKTCERVTTTTAEPTTLDVCSVYKTAPNPTTCRSQCDYYDRGDATFSKSYGECSNVCTCGCRRRFKITKTEERCSAHCADQGLAAAFRDMHLGCRKVCLCVDADAPTTPAGGALTEPDADENALDFPFSEYNYEETFTGAITGNNNPRRFSTAFETSATIVNMEGESMLQCLRYCDADPDCLGIFASVVNGMLRCQLMSDLGSGTGVSTQIVSKSLTKGTQPSAVGTTTPSIASAIQTVVGNGGTTWDSSATLLNTGLNQPDCVTFDGEHEMLVTMVSDHRVIRVDLRTRTSSLVAGTGEMGADGVGGAATSAQLNRPRCAIADVEGNVYITEEGNHRVSVVDVVSKKLSVFAGTGDGGHRGMGGVATAAQIHSPQAMAWTEEGNLLFSDEENHAVYMVNPHTTIISVVAGTPRVAGDEGDGQLAIGARLNMPAGIAVYDHMLYIADSGNHRVRAVDLYTQVITTVAGTGVAGFSGDGGLPTDARLDTPRGVAVHSSGSLAIADSGNHRVREFNIGVGAAGIITTTAGNGQRGYNGDGMVATDTALNFPTGITFSPLTDNVLFVDRRNRRVRQIWA</sequence>
<dbReference type="eggNOG" id="KOG4297">
    <property type="taxonomic scope" value="Eukaryota"/>
</dbReference>
<gene>
    <name evidence="9" type="ORF">PTSG_13151</name>
</gene>
<dbReference type="PANTHER" id="PTHR15040">
    <property type="entry name" value="DERMATOPONTIN-RELATED"/>
    <property type="match status" value="1"/>
</dbReference>
<evidence type="ECO:0000256" key="4">
    <source>
        <dbReference type="ARBA" id="ARBA00022737"/>
    </source>
</evidence>
<keyword evidence="3" id="KW-0964">Secreted</keyword>
<feature type="chain" id="PRO_5003287909" description="Sushi domain-containing protein" evidence="7">
    <location>
        <begin position="24"/>
        <end position="1551"/>
    </location>
</feature>
<evidence type="ECO:0000313" key="10">
    <source>
        <dbReference type="Proteomes" id="UP000007799"/>
    </source>
</evidence>
<comment type="similarity">
    <text evidence="2">Belongs to the dermatopontin family.</text>
</comment>
<feature type="domain" description="Sushi" evidence="8">
    <location>
        <begin position="616"/>
        <end position="680"/>
    </location>
</feature>
<dbReference type="InterPro" id="IPR026645">
    <property type="entry name" value="Dermatopontin"/>
</dbReference>
<dbReference type="PROSITE" id="PS50923">
    <property type="entry name" value="SUSHI"/>
    <property type="match status" value="6"/>
</dbReference>
<dbReference type="EMBL" id="GL832995">
    <property type="protein sequence ID" value="EGD81153.1"/>
    <property type="molecule type" value="Genomic_DNA"/>
</dbReference>
<accession>F2USP4</accession>
<feature type="domain" description="Sushi" evidence="8">
    <location>
        <begin position="547"/>
        <end position="615"/>
    </location>
</feature>
<feature type="repeat" description="NHL" evidence="6">
    <location>
        <begin position="1448"/>
        <end position="1491"/>
    </location>
</feature>
<dbReference type="eggNOG" id="KOG2177">
    <property type="taxonomic scope" value="Eukaryota"/>
</dbReference>
<organism evidence="10">
    <name type="scientific">Salpingoeca rosetta (strain ATCC 50818 / BSB-021)</name>
    <dbReference type="NCBI Taxonomy" id="946362"/>
    <lineage>
        <taxon>Eukaryota</taxon>
        <taxon>Choanoflagellata</taxon>
        <taxon>Craspedida</taxon>
        <taxon>Salpingoecidae</taxon>
        <taxon>Salpingoeca</taxon>
    </lineage>
</organism>
<keyword evidence="5" id="KW-1015">Disulfide bond</keyword>
<keyword evidence="10" id="KW-1185">Reference proteome</keyword>
<dbReference type="OrthoDB" id="5975249at2759"/>
<feature type="signal peptide" evidence="7">
    <location>
        <begin position="1"/>
        <end position="23"/>
    </location>
</feature>
<dbReference type="GO" id="GO:0030199">
    <property type="term" value="P:collagen fibril organization"/>
    <property type="evidence" value="ECO:0007669"/>
    <property type="project" value="TreeGrafter"/>
</dbReference>
<evidence type="ECO:0000256" key="1">
    <source>
        <dbReference type="ARBA" id="ARBA00004613"/>
    </source>
</evidence>
<evidence type="ECO:0000256" key="6">
    <source>
        <dbReference type="PROSITE-ProRule" id="PRU00504"/>
    </source>
</evidence>
<dbReference type="PROSITE" id="PS51125">
    <property type="entry name" value="NHL"/>
    <property type="match status" value="1"/>
</dbReference>
<name>F2USP4_SALR5</name>
<dbReference type="CDD" id="cd00033">
    <property type="entry name" value="CCP"/>
    <property type="match status" value="2"/>
</dbReference>
<dbReference type="InParanoid" id="F2USP4"/>
<dbReference type="PANTHER" id="PTHR15040:SF1">
    <property type="entry name" value="DERMATOPONTIN-LIKE ISOFORM X1"/>
    <property type="match status" value="1"/>
</dbReference>
<dbReference type="Gene3D" id="2.10.70.10">
    <property type="entry name" value="Complement Module, domain 1"/>
    <property type="match status" value="7"/>
</dbReference>